<comment type="caution">
    <text evidence="26">The sequence shown here is derived from an EMBL/GenBank/DDBJ whole genome shotgun (WGS) entry which is preliminary data.</text>
</comment>
<keyword evidence="17" id="KW-0902">Two-component regulatory system</keyword>
<comment type="cofactor">
    <cofactor evidence="2">
        <name>Mn(2+)</name>
        <dbReference type="ChEBI" id="CHEBI:29035"/>
    </cofactor>
</comment>
<dbReference type="SMART" id="SM00387">
    <property type="entry name" value="HATPase_c"/>
    <property type="match status" value="1"/>
</dbReference>
<name>E2SEV1_9ACTN</name>
<evidence type="ECO:0000256" key="21">
    <source>
        <dbReference type="ARBA" id="ARBA00040454"/>
    </source>
</evidence>
<feature type="domain" description="Histidine kinase" evidence="24">
    <location>
        <begin position="230"/>
        <end position="445"/>
    </location>
</feature>
<dbReference type="InterPro" id="IPR036890">
    <property type="entry name" value="HATPase_C_sf"/>
</dbReference>
<dbReference type="Gene3D" id="6.10.340.10">
    <property type="match status" value="1"/>
</dbReference>
<dbReference type="Pfam" id="PF02518">
    <property type="entry name" value="HATPase_c"/>
    <property type="match status" value="1"/>
</dbReference>
<proteinExistence type="predicted"/>
<dbReference type="GO" id="GO:0005524">
    <property type="term" value="F:ATP binding"/>
    <property type="evidence" value="ECO:0007669"/>
    <property type="project" value="UniProtKB-KW"/>
</dbReference>
<dbReference type="CDD" id="cd00082">
    <property type="entry name" value="HisKA"/>
    <property type="match status" value="1"/>
</dbReference>
<dbReference type="InterPro" id="IPR003661">
    <property type="entry name" value="HisK_dim/P_dom"/>
</dbReference>
<evidence type="ECO:0000256" key="7">
    <source>
        <dbReference type="ARBA" id="ARBA00022553"/>
    </source>
</evidence>
<dbReference type="STRING" id="585531.HMPREF0063_12560"/>
<dbReference type="Proteomes" id="UP000003111">
    <property type="component" value="Unassembled WGS sequence"/>
</dbReference>
<keyword evidence="10" id="KW-0547">Nucleotide-binding</keyword>
<dbReference type="CDD" id="cd00075">
    <property type="entry name" value="HATPase"/>
    <property type="match status" value="1"/>
</dbReference>
<dbReference type="Gene3D" id="1.10.287.130">
    <property type="match status" value="1"/>
</dbReference>
<dbReference type="InterPro" id="IPR036097">
    <property type="entry name" value="HisK_dim/P_sf"/>
</dbReference>
<dbReference type="PANTHER" id="PTHR44936:SF9">
    <property type="entry name" value="SENSOR PROTEIN CREC"/>
    <property type="match status" value="1"/>
</dbReference>
<comment type="subcellular location">
    <subcellularLocation>
        <location evidence="4">Cell membrane</location>
        <topology evidence="4">Multi-pass membrane protein</topology>
    </subcellularLocation>
</comment>
<dbReference type="GO" id="GO:0004721">
    <property type="term" value="F:phosphoprotein phosphatase activity"/>
    <property type="evidence" value="ECO:0007669"/>
    <property type="project" value="UniProtKB-KW"/>
</dbReference>
<dbReference type="InterPro" id="IPR003594">
    <property type="entry name" value="HATPase_dom"/>
</dbReference>
<keyword evidence="20" id="KW-0464">Manganese</keyword>
<keyword evidence="19" id="KW-0843">Virulence</keyword>
<evidence type="ECO:0000256" key="17">
    <source>
        <dbReference type="ARBA" id="ARBA00023012"/>
    </source>
</evidence>
<evidence type="ECO:0000259" key="25">
    <source>
        <dbReference type="PROSITE" id="PS50885"/>
    </source>
</evidence>
<comment type="catalytic activity">
    <reaction evidence="1">
        <text>ATP + protein L-histidine = ADP + protein N-phospho-L-histidine.</text>
        <dbReference type="EC" id="2.7.13.3"/>
    </reaction>
</comment>
<evidence type="ECO:0000256" key="1">
    <source>
        <dbReference type="ARBA" id="ARBA00000085"/>
    </source>
</evidence>
<dbReference type="SUPFAM" id="SSF55874">
    <property type="entry name" value="ATPase domain of HSP90 chaperone/DNA topoisomerase II/histidine kinase"/>
    <property type="match status" value="1"/>
</dbReference>
<dbReference type="Gene3D" id="3.30.565.10">
    <property type="entry name" value="Histidine kinase-like ATPase, C-terminal domain"/>
    <property type="match status" value="1"/>
</dbReference>
<protein>
    <recommendedName>
        <fullName evidence="21">Signal transduction histidine-protein kinase/phosphatase MprB</fullName>
        <ecNumber evidence="5">2.7.13.3</ecNumber>
    </recommendedName>
    <alternativeName>
        <fullName evidence="22">Mycobacterial persistence regulator B</fullName>
    </alternativeName>
</protein>
<evidence type="ECO:0000256" key="13">
    <source>
        <dbReference type="ARBA" id="ARBA00022840"/>
    </source>
</evidence>
<keyword evidence="16" id="KW-0472">Membrane</keyword>
<reference evidence="26" key="1">
    <citation type="submission" date="2010-08" db="EMBL/GenBank/DDBJ databases">
        <authorList>
            <person name="Muzny D."/>
            <person name="Qin X."/>
            <person name="Buhay C."/>
            <person name="Dugan-Rocha S."/>
            <person name="Ding Y."/>
            <person name="Chen G."/>
            <person name="Hawes A."/>
            <person name="Holder M."/>
            <person name="Jhangiani S."/>
            <person name="Johnson A."/>
            <person name="Khan Z."/>
            <person name="Li Z."/>
            <person name="Liu W."/>
            <person name="Liu X."/>
            <person name="Perez L."/>
            <person name="Shen H."/>
            <person name="Wang Q."/>
            <person name="Watt J."/>
            <person name="Xi L."/>
            <person name="Xin Y."/>
            <person name="Zhou J."/>
            <person name="Deng J."/>
            <person name="Jiang H."/>
            <person name="Liu Y."/>
            <person name="Qu J."/>
            <person name="Song X.-Z."/>
            <person name="Zhang L."/>
            <person name="Villasana D."/>
            <person name="Johnson A."/>
            <person name="Liu J."/>
            <person name="Liyanage D."/>
            <person name="Lorensuhewa L."/>
            <person name="Robinson T."/>
            <person name="Song A."/>
            <person name="Song B.-B."/>
            <person name="Dinh H."/>
            <person name="Thornton R."/>
            <person name="Coyle M."/>
            <person name="Francisco L."/>
            <person name="Jackson L."/>
            <person name="Javaid M."/>
            <person name="Korchina V."/>
            <person name="Kovar C."/>
            <person name="Mata R."/>
            <person name="Mathew T."/>
            <person name="Ngo R."/>
            <person name="Nguyen L."/>
            <person name="Nguyen N."/>
            <person name="Okwuonu G."/>
            <person name="Ongeri F."/>
            <person name="Pham C."/>
            <person name="Simmons D."/>
            <person name="Wilczek-Boney K."/>
            <person name="Hale W."/>
            <person name="Jakkamsetti A."/>
            <person name="Pham P."/>
            <person name="Ruth R."/>
            <person name="San Lucas F."/>
            <person name="Warren J."/>
            <person name="Zhang J."/>
            <person name="Zhao Z."/>
            <person name="Zhou C."/>
            <person name="Zhu D."/>
            <person name="Lee S."/>
            <person name="Bess C."/>
            <person name="Blankenburg K."/>
            <person name="Forbes L."/>
            <person name="Fu Q."/>
            <person name="Gubbala S."/>
            <person name="Hirani K."/>
            <person name="Jayaseelan J.C."/>
            <person name="Lara F."/>
            <person name="Munidasa M."/>
            <person name="Palculict T."/>
            <person name="Patil S."/>
            <person name="Pu L.-L."/>
            <person name="Saada N."/>
            <person name="Tang L."/>
            <person name="Weissenberger G."/>
            <person name="Zhu Y."/>
            <person name="Hemphill L."/>
            <person name="Shang Y."/>
            <person name="Youmans B."/>
            <person name="Ayvaz T."/>
            <person name="Ross M."/>
            <person name="Santibanez J."/>
            <person name="Aqrawi P."/>
            <person name="Gross S."/>
            <person name="Joshi V."/>
            <person name="Fowler G."/>
            <person name="Nazareth L."/>
            <person name="Reid J."/>
            <person name="Worley K."/>
            <person name="Petrosino J."/>
            <person name="Highlander S."/>
            <person name="Gibbs R."/>
        </authorList>
    </citation>
    <scope>NUCLEOTIDE SEQUENCE [LARGE SCALE GENOMIC DNA]</scope>
    <source>
        <strain evidence="26">DSM 15272</strain>
    </source>
</reference>
<evidence type="ECO:0000313" key="26">
    <source>
        <dbReference type="EMBL" id="EFQ82398.1"/>
    </source>
</evidence>
<keyword evidence="6" id="KW-1003">Cell membrane</keyword>
<dbReference type="FunFam" id="1.10.287.130:FF:000001">
    <property type="entry name" value="Two-component sensor histidine kinase"/>
    <property type="match status" value="1"/>
</dbReference>
<evidence type="ECO:0000256" key="19">
    <source>
        <dbReference type="ARBA" id="ARBA00023026"/>
    </source>
</evidence>
<feature type="domain" description="HAMP" evidence="25">
    <location>
        <begin position="170"/>
        <end position="222"/>
    </location>
</feature>
<evidence type="ECO:0000256" key="22">
    <source>
        <dbReference type="ARBA" id="ARBA00041776"/>
    </source>
</evidence>
<evidence type="ECO:0000256" key="10">
    <source>
        <dbReference type="ARBA" id="ARBA00022741"/>
    </source>
</evidence>
<dbReference type="InterPro" id="IPR005467">
    <property type="entry name" value="His_kinase_dom"/>
</dbReference>
<keyword evidence="7" id="KW-0597">Phosphoprotein</keyword>
<dbReference type="EC" id="2.7.13.3" evidence="5"/>
<dbReference type="PROSITE" id="PS50109">
    <property type="entry name" value="HIS_KIN"/>
    <property type="match status" value="1"/>
</dbReference>
<evidence type="ECO:0000256" key="9">
    <source>
        <dbReference type="ARBA" id="ARBA00022692"/>
    </source>
</evidence>
<gene>
    <name evidence="26" type="ORF">HMPREF0063_12560</name>
</gene>
<evidence type="ECO:0000256" key="20">
    <source>
        <dbReference type="ARBA" id="ARBA00023211"/>
    </source>
</evidence>
<dbReference type="PANTHER" id="PTHR44936">
    <property type="entry name" value="SENSOR PROTEIN CREC"/>
    <property type="match status" value="1"/>
</dbReference>
<evidence type="ECO:0000256" key="12">
    <source>
        <dbReference type="ARBA" id="ARBA00022801"/>
    </source>
</evidence>
<dbReference type="eggNOG" id="COG2205">
    <property type="taxonomic scope" value="Bacteria"/>
</dbReference>
<keyword evidence="27" id="KW-1185">Reference proteome</keyword>
<dbReference type="SUPFAM" id="SSF47384">
    <property type="entry name" value="Homodimeric domain of signal transducing histidine kinase"/>
    <property type="match status" value="1"/>
</dbReference>
<evidence type="ECO:0000256" key="3">
    <source>
        <dbReference type="ARBA" id="ARBA00001946"/>
    </source>
</evidence>
<comment type="cofactor">
    <cofactor evidence="3">
        <name>Mg(2+)</name>
        <dbReference type="ChEBI" id="CHEBI:18420"/>
    </cofactor>
</comment>
<evidence type="ECO:0000256" key="11">
    <source>
        <dbReference type="ARBA" id="ARBA00022777"/>
    </source>
</evidence>
<keyword evidence="11 26" id="KW-0418">Kinase</keyword>
<dbReference type="InterPro" id="IPR003660">
    <property type="entry name" value="HAMP_dom"/>
</dbReference>
<evidence type="ECO:0000256" key="5">
    <source>
        <dbReference type="ARBA" id="ARBA00012438"/>
    </source>
</evidence>
<sequence>MRTLRSRMVVASLLGALTVALVTALLAFPLVRSVATDQARDELARSVEALAGRPRDAARELVEGADGVGPDDRTFGVVGPRGTPTGPAADVLDEAQLRRLAREGTLSMRTVVDGDEVLVEARSTPRGQAVVGVQPLAAADAADRALVRRVVLALLLGLTASTALAVLVARRVTGPVVASAVAAGRMADGERGVTVPTSSIAEIGRMTEALAALDRALVTSEGRQREFLLSVSHELRTPLTALRGYAEALAEGAIGPEDLQATGRVLVTETHRLDRFVADLLSLARLESDDFAVDLAEVDPAEVLLTARSAWEAVARAAGVELVVEAGSEPALTDPRRLRQVVDGLVENALRVAPAGTQVVLRSRTTGPGEVVVEVEDHGPGLTDDDRLRAFERGHLRDRYAGERPVGTGLGLSIAHRLAERMGARLVAAPAADGALWQVHLPRSR</sequence>
<keyword evidence="9" id="KW-0812">Transmembrane</keyword>
<keyword evidence="12" id="KW-0378">Hydrolase</keyword>
<keyword evidence="16" id="KW-1133">Transmembrane helix</keyword>
<organism evidence="26 27">
    <name type="scientific">Aeromicrobium marinum DSM 15272</name>
    <dbReference type="NCBI Taxonomy" id="585531"/>
    <lineage>
        <taxon>Bacteria</taxon>
        <taxon>Bacillati</taxon>
        <taxon>Actinomycetota</taxon>
        <taxon>Actinomycetes</taxon>
        <taxon>Propionibacteriales</taxon>
        <taxon>Nocardioidaceae</taxon>
        <taxon>Aeromicrobium</taxon>
    </lineage>
</organism>
<feature type="region of interest" description="Disordered" evidence="23">
    <location>
        <begin position="64"/>
        <end position="83"/>
    </location>
</feature>
<keyword evidence="8" id="KW-0808">Transferase</keyword>
<dbReference type="RefSeq" id="WP_007078788.1">
    <property type="nucleotide sequence ID" value="NZ_CM001024.1"/>
</dbReference>
<dbReference type="InterPro" id="IPR050980">
    <property type="entry name" value="2C_sensor_his_kinase"/>
</dbReference>
<keyword evidence="15" id="KW-0904">Protein phosphatase</keyword>
<keyword evidence="14" id="KW-0460">Magnesium</keyword>
<dbReference type="PROSITE" id="PS50885">
    <property type="entry name" value="HAMP"/>
    <property type="match status" value="1"/>
</dbReference>
<dbReference type="EMBL" id="ACLF03000008">
    <property type="protein sequence ID" value="EFQ82398.1"/>
    <property type="molecule type" value="Genomic_DNA"/>
</dbReference>
<dbReference type="HOGENOM" id="CLU_000445_89_6_11"/>
<dbReference type="Pfam" id="PF00512">
    <property type="entry name" value="HisKA"/>
    <property type="match status" value="1"/>
</dbReference>
<evidence type="ECO:0000259" key="24">
    <source>
        <dbReference type="PROSITE" id="PS50109"/>
    </source>
</evidence>
<dbReference type="AlphaFoldDB" id="E2SEV1"/>
<evidence type="ECO:0000256" key="14">
    <source>
        <dbReference type="ARBA" id="ARBA00022842"/>
    </source>
</evidence>
<evidence type="ECO:0000256" key="4">
    <source>
        <dbReference type="ARBA" id="ARBA00004651"/>
    </source>
</evidence>
<keyword evidence="13" id="KW-0067">ATP-binding</keyword>
<evidence type="ECO:0000256" key="2">
    <source>
        <dbReference type="ARBA" id="ARBA00001936"/>
    </source>
</evidence>
<evidence type="ECO:0000256" key="23">
    <source>
        <dbReference type="SAM" id="MobiDB-lite"/>
    </source>
</evidence>
<dbReference type="PRINTS" id="PR00344">
    <property type="entry name" value="BCTRLSENSOR"/>
</dbReference>
<evidence type="ECO:0000256" key="15">
    <source>
        <dbReference type="ARBA" id="ARBA00022912"/>
    </source>
</evidence>
<dbReference type="GO" id="GO:0000155">
    <property type="term" value="F:phosphorelay sensor kinase activity"/>
    <property type="evidence" value="ECO:0007669"/>
    <property type="project" value="InterPro"/>
</dbReference>
<dbReference type="InterPro" id="IPR004358">
    <property type="entry name" value="Sig_transdc_His_kin-like_C"/>
</dbReference>
<evidence type="ECO:0000256" key="6">
    <source>
        <dbReference type="ARBA" id="ARBA00022475"/>
    </source>
</evidence>
<keyword evidence="18" id="KW-0346">Stress response</keyword>
<dbReference type="GO" id="GO:0005886">
    <property type="term" value="C:plasma membrane"/>
    <property type="evidence" value="ECO:0007669"/>
    <property type="project" value="UniProtKB-SubCell"/>
</dbReference>
<evidence type="ECO:0000256" key="8">
    <source>
        <dbReference type="ARBA" id="ARBA00022679"/>
    </source>
</evidence>
<evidence type="ECO:0000313" key="27">
    <source>
        <dbReference type="Proteomes" id="UP000003111"/>
    </source>
</evidence>
<evidence type="ECO:0000256" key="16">
    <source>
        <dbReference type="ARBA" id="ARBA00022989"/>
    </source>
</evidence>
<dbReference type="SMART" id="SM00388">
    <property type="entry name" value="HisKA"/>
    <property type="match status" value="1"/>
</dbReference>
<accession>E2SEV1</accession>
<evidence type="ECO:0000256" key="18">
    <source>
        <dbReference type="ARBA" id="ARBA00023016"/>
    </source>
</evidence>